<dbReference type="Gene3D" id="3.40.366.10">
    <property type="entry name" value="Malonyl-Coenzyme A Acyl Carrier Protein, domain 2"/>
    <property type="match status" value="1"/>
</dbReference>
<dbReference type="Pfam" id="PF02801">
    <property type="entry name" value="Ketoacyl-synt_C"/>
    <property type="match status" value="1"/>
</dbReference>
<dbReference type="GO" id="GO:0031177">
    <property type="term" value="F:phosphopantetheine binding"/>
    <property type="evidence" value="ECO:0007669"/>
    <property type="project" value="InterPro"/>
</dbReference>
<dbReference type="SUPFAM" id="SSF52151">
    <property type="entry name" value="FabD/lysophospholipase-like"/>
    <property type="match status" value="1"/>
</dbReference>
<keyword evidence="2" id="KW-0597">Phosphoprotein</keyword>
<dbReference type="Pfam" id="PF00109">
    <property type="entry name" value="ketoacyl-synt"/>
    <property type="match status" value="1"/>
</dbReference>
<dbReference type="GO" id="GO:0017000">
    <property type="term" value="P:antibiotic biosynthetic process"/>
    <property type="evidence" value="ECO:0007669"/>
    <property type="project" value="UniProtKB-KW"/>
</dbReference>
<dbReference type="SUPFAM" id="SSF47336">
    <property type="entry name" value="ACP-like"/>
    <property type="match status" value="1"/>
</dbReference>
<dbReference type="InterPro" id="IPR016039">
    <property type="entry name" value="Thiolase-like"/>
</dbReference>
<reference evidence="9" key="1">
    <citation type="submission" date="2024-08" db="EMBL/GenBank/DDBJ databases">
        <authorList>
            <person name="Yu S.T."/>
        </authorList>
    </citation>
    <scope>NUCLEOTIDE SEQUENCE</scope>
    <source>
        <strain evidence="9">R33</strain>
        <plasmid evidence="9">unnamed1</plasmid>
    </source>
</reference>
<evidence type="ECO:0000256" key="5">
    <source>
        <dbReference type="ARBA" id="ARBA00023315"/>
    </source>
</evidence>
<dbReference type="Gene3D" id="3.30.70.3290">
    <property type="match status" value="1"/>
</dbReference>
<dbReference type="InterPro" id="IPR020841">
    <property type="entry name" value="PKS_Beta-ketoAc_synthase_dom"/>
</dbReference>
<keyword evidence="5" id="KW-0012">Acyltransferase</keyword>
<dbReference type="PANTHER" id="PTHR43775">
    <property type="entry name" value="FATTY ACID SYNTHASE"/>
    <property type="match status" value="1"/>
</dbReference>
<dbReference type="InterPro" id="IPR032821">
    <property type="entry name" value="PKS_assoc"/>
</dbReference>
<proteinExistence type="predicted"/>
<dbReference type="Gene3D" id="1.10.1200.10">
    <property type="entry name" value="ACP-like"/>
    <property type="match status" value="1"/>
</dbReference>
<dbReference type="SMART" id="SM00825">
    <property type="entry name" value="PKS_KS"/>
    <property type="match status" value="1"/>
</dbReference>
<dbReference type="CDD" id="cd00833">
    <property type="entry name" value="PKS"/>
    <property type="match status" value="1"/>
</dbReference>
<protein>
    <submittedName>
        <fullName evidence="9">Type I polyketide synthase</fullName>
    </submittedName>
</protein>
<dbReference type="Pfam" id="PF16197">
    <property type="entry name" value="KAsynt_C_assoc"/>
    <property type="match status" value="1"/>
</dbReference>
<feature type="domain" description="Ketosynthase family 3 (KS3)" evidence="8">
    <location>
        <begin position="5"/>
        <end position="426"/>
    </location>
</feature>
<dbReference type="FunFam" id="3.40.366.10:FF:000002">
    <property type="entry name" value="Probable polyketide synthase 2"/>
    <property type="match status" value="1"/>
</dbReference>
<dbReference type="InterPro" id="IPR001227">
    <property type="entry name" value="Ac_transferase_dom_sf"/>
</dbReference>
<dbReference type="GO" id="GO:0006633">
    <property type="term" value="P:fatty acid biosynthetic process"/>
    <property type="evidence" value="ECO:0007669"/>
    <property type="project" value="TreeGrafter"/>
</dbReference>
<evidence type="ECO:0000259" key="7">
    <source>
        <dbReference type="PROSITE" id="PS50075"/>
    </source>
</evidence>
<geneLocation type="plasmid" evidence="9">
    <name>unnamed1</name>
</geneLocation>
<dbReference type="EMBL" id="CP165728">
    <property type="protein sequence ID" value="XDV69318.1"/>
    <property type="molecule type" value="Genomic_DNA"/>
</dbReference>
<feature type="domain" description="Carrier" evidence="7">
    <location>
        <begin position="919"/>
        <end position="1003"/>
    </location>
</feature>
<keyword evidence="3" id="KW-0808">Transferase</keyword>
<dbReference type="InterPro" id="IPR020806">
    <property type="entry name" value="PKS_PP-bd"/>
</dbReference>
<evidence type="ECO:0000256" key="1">
    <source>
        <dbReference type="ARBA" id="ARBA00022450"/>
    </source>
</evidence>
<keyword evidence="1" id="KW-0596">Phosphopantetheine</keyword>
<evidence type="ECO:0000256" key="6">
    <source>
        <dbReference type="SAM" id="MobiDB-lite"/>
    </source>
</evidence>
<dbReference type="InterPro" id="IPR016036">
    <property type="entry name" value="Malonyl_transacylase_ACP-bd"/>
</dbReference>
<accession>A0AB39YH83</accession>
<dbReference type="SUPFAM" id="SSF55048">
    <property type="entry name" value="Probable ACP-binding domain of malonyl-CoA ACP transacylase"/>
    <property type="match status" value="1"/>
</dbReference>
<dbReference type="InterPro" id="IPR016035">
    <property type="entry name" value="Acyl_Trfase/lysoPLipase"/>
</dbReference>
<dbReference type="InterPro" id="IPR036736">
    <property type="entry name" value="ACP-like_sf"/>
</dbReference>
<dbReference type="InterPro" id="IPR009081">
    <property type="entry name" value="PP-bd_ACP"/>
</dbReference>
<dbReference type="Pfam" id="PF00698">
    <property type="entry name" value="Acyl_transf_1"/>
    <property type="match status" value="1"/>
</dbReference>
<dbReference type="AlphaFoldDB" id="A0AB39YH83"/>
<dbReference type="GO" id="GO:0004312">
    <property type="term" value="F:fatty acid synthase activity"/>
    <property type="evidence" value="ECO:0007669"/>
    <property type="project" value="TreeGrafter"/>
</dbReference>
<evidence type="ECO:0000256" key="2">
    <source>
        <dbReference type="ARBA" id="ARBA00022553"/>
    </source>
</evidence>
<sequence length="1041" mass="108556">MSGAAADIAVIGMSCRFPGVNSLGEFWRLLLDGESTVGKFPEQRAADSKYKSHPDAATLESGSFLDAIDGFDAEFFGAGAAEAAAMDPVQRLGLELAWEAVEDARIPAGALAGREIDVVVGSGPSGYELLRKLSGSDQDDHYAALGSSGALIANRISSLFDVRGMSFCADSGQSSSLVSLALTCDRIRSGAVDMAIAGGVELVVDPEAGLGLANLGALSPDGTCFPFDERANGFVRGEGGAFVVLKRLDLAVADGDHIYAVVRGWGVASGGASSRMPDPSPTGQASAVLSALARAGVAFDDVDYVEAHGTGTRLGDPAEVSGLREVFRESGRSRPLAIGSVKANVGHLEPAAGLVGFVKSALCVDRGHLVPSVNFRAPNPEIQNFHEDFEVVRAARPWPGTVERPRRAGVSSFGLGGTTAHVILEQAPEAQVQAQAEAGAAAGDPGRADASGVQPWVLSARSEPALREQAARLRDLVAADDSLSAADVGHSLVSTRQLFDHRAVVLGGDREEALAGLDLVASGGDSARAVRGVAAGPLGPVVFVFPGQGSQWLGMGRQLYAESEVFARSVDACAQALAPYVDWSLVDVLTGAESAASLERVDVVQPALFAMMVSLAQVWRSLGVVPDAVVGHSQGEIAAACVSGALTLEDAARIVALRSRALIDLSGLGGGMSAVAAPSAWVHDRLEQWSGRLSVAAVNGPASVVIAGDGAALDEFAAAAAGEDVRVRRVRVDYASHSHHVEAIRDRLLEDTAGLSPRESAVKFHSTVTGGLLDTRLLDGSYWYDNLRSKVRFGDVVAGLMQDHGGVFVEVSPHPVLQVAMEEAAYALAAPPVVVNTLHKRDGSAGQVLASLAELHVRGVPVNWMALFAAARPRRIGLPTYAFQRQRYWLSASDDTGATNGHAAQASGPDASTRAAYLGSESSVLTLVCAETAALLSASEADRTFAYLEARSTETFKVLGFDSSMAVALRNRLTAVAGVRLPATVAFTYPTPEKLAHHIYSLLEPQAPEAPETGDAAQPDSPSLESRSDDDLYEMIERGYA</sequence>
<organism evidence="9">
    <name type="scientific">Streptomyces sp. R33</name>
    <dbReference type="NCBI Taxonomy" id="3238629"/>
    <lineage>
        <taxon>Bacteria</taxon>
        <taxon>Bacillati</taxon>
        <taxon>Actinomycetota</taxon>
        <taxon>Actinomycetes</taxon>
        <taxon>Kitasatosporales</taxon>
        <taxon>Streptomycetaceae</taxon>
        <taxon>Streptomyces</taxon>
    </lineage>
</organism>
<dbReference type="Gene3D" id="3.40.47.10">
    <property type="match status" value="1"/>
</dbReference>
<dbReference type="SMART" id="SM00823">
    <property type="entry name" value="PKS_PP"/>
    <property type="match status" value="1"/>
</dbReference>
<evidence type="ECO:0000259" key="8">
    <source>
        <dbReference type="PROSITE" id="PS52004"/>
    </source>
</evidence>
<keyword evidence="4" id="KW-0045">Antibiotic biosynthesis</keyword>
<dbReference type="SUPFAM" id="SSF53901">
    <property type="entry name" value="Thiolase-like"/>
    <property type="match status" value="1"/>
</dbReference>
<dbReference type="Pfam" id="PF00550">
    <property type="entry name" value="PP-binding"/>
    <property type="match status" value="1"/>
</dbReference>
<evidence type="ECO:0000313" key="9">
    <source>
        <dbReference type="EMBL" id="XDV69318.1"/>
    </source>
</evidence>
<feature type="region of interest" description="Disordered" evidence="6">
    <location>
        <begin position="1006"/>
        <end position="1033"/>
    </location>
</feature>
<dbReference type="InterPro" id="IPR014043">
    <property type="entry name" value="Acyl_transferase_dom"/>
</dbReference>
<name>A0AB39YH83_9ACTN</name>
<dbReference type="SMART" id="SM00827">
    <property type="entry name" value="PKS_AT"/>
    <property type="match status" value="1"/>
</dbReference>
<dbReference type="InterPro" id="IPR014030">
    <property type="entry name" value="Ketoacyl_synth_N"/>
</dbReference>
<dbReference type="InterPro" id="IPR050091">
    <property type="entry name" value="PKS_NRPS_Biosynth_Enz"/>
</dbReference>
<dbReference type="PROSITE" id="PS52004">
    <property type="entry name" value="KS3_2"/>
    <property type="match status" value="1"/>
</dbReference>
<dbReference type="RefSeq" id="WP_369780513.1">
    <property type="nucleotide sequence ID" value="NZ_CP165728.1"/>
</dbReference>
<dbReference type="PROSITE" id="PS50075">
    <property type="entry name" value="CARRIER"/>
    <property type="match status" value="1"/>
</dbReference>
<keyword evidence="9" id="KW-0614">Plasmid</keyword>
<dbReference type="InterPro" id="IPR014031">
    <property type="entry name" value="Ketoacyl_synth_C"/>
</dbReference>
<dbReference type="PANTHER" id="PTHR43775:SF37">
    <property type="entry name" value="SI:DKEY-61P9.11"/>
    <property type="match status" value="1"/>
</dbReference>
<gene>
    <name evidence="9" type="ORF">AB5J51_41015</name>
</gene>
<evidence type="ECO:0000256" key="3">
    <source>
        <dbReference type="ARBA" id="ARBA00022679"/>
    </source>
</evidence>
<evidence type="ECO:0000256" key="4">
    <source>
        <dbReference type="ARBA" id="ARBA00023194"/>
    </source>
</evidence>